<feature type="compositionally biased region" description="Gly residues" evidence="1">
    <location>
        <begin position="169"/>
        <end position="188"/>
    </location>
</feature>
<dbReference type="AlphaFoldDB" id="A0A2T0UDW9"/>
<dbReference type="EMBL" id="PVTJ01000011">
    <property type="protein sequence ID" value="PRY56007.1"/>
    <property type="molecule type" value="Genomic_DNA"/>
</dbReference>
<name>A0A2T0UDW9_9ACTN</name>
<comment type="caution">
    <text evidence="2">The sequence shown here is derived from an EMBL/GenBank/DDBJ whole genome shotgun (WGS) entry which is preliminary data.</text>
</comment>
<accession>A0A2T0UDW9</accession>
<protein>
    <submittedName>
        <fullName evidence="2">Uncharacterized protein</fullName>
    </submittedName>
</protein>
<organism evidence="2 3">
    <name type="scientific">Glycomyces artemisiae</name>
    <dbReference type="NCBI Taxonomy" id="1076443"/>
    <lineage>
        <taxon>Bacteria</taxon>
        <taxon>Bacillati</taxon>
        <taxon>Actinomycetota</taxon>
        <taxon>Actinomycetes</taxon>
        <taxon>Glycomycetales</taxon>
        <taxon>Glycomycetaceae</taxon>
        <taxon>Glycomyces</taxon>
    </lineage>
</organism>
<evidence type="ECO:0000313" key="2">
    <source>
        <dbReference type="EMBL" id="PRY56007.1"/>
    </source>
</evidence>
<evidence type="ECO:0000256" key="1">
    <source>
        <dbReference type="SAM" id="MobiDB-lite"/>
    </source>
</evidence>
<gene>
    <name evidence="2" type="ORF">B0I28_111113</name>
</gene>
<feature type="region of interest" description="Disordered" evidence="1">
    <location>
        <begin position="283"/>
        <end position="308"/>
    </location>
</feature>
<proteinExistence type="predicted"/>
<keyword evidence="3" id="KW-1185">Reference proteome</keyword>
<feature type="compositionally biased region" description="Acidic residues" evidence="1">
    <location>
        <begin position="283"/>
        <end position="294"/>
    </location>
</feature>
<dbReference type="Proteomes" id="UP000238176">
    <property type="component" value="Unassembled WGS sequence"/>
</dbReference>
<sequence length="378" mass="41221">MTALGCNGSDEGSDDAAGGGGLLDAAQLIEIANENIRLDMELSAAEDRIIAECLEAQGFTVHDMVYLGQNEPYEVDTVVYSYPADPFLPTVDDAAQYGFGWWADTEEMWESQETQDYYEATSDLGPETPEFDNSAFDALSEAERRAWRVAYQGEEAVEALEYDPEAGGEDAGGGEDGALDFGGGGESGPEPGGCQLEMIEQLYDAPYQVEIEGTDQVDWEWRPRAPEIDLEAAGAEYAARIADANGGFLDCIDERGYPGWEFNDEGTLAMIDYSSLLYTGETYDEGVPDGEDRAEDTNPPVPDLPEDVPDDFDGKRAYETDMAVAFAECGDETGYRDTATSTYDQVVAELYTAIETDIYAWQGEIKDYTAKAQELISG</sequence>
<evidence type="ECO:0000313" key="3">
    <source>
        <dbReference type="Proteomes" id="UP000238176"/>
    </source>
</evidence>
<reference evidence="2 3" key="1">
    <citation type="submission" date="2018-03" db="EMBL/GenBank/DDBJ databases">
        <title>Genomic Encyclopedia of Type Strains, Phase III (KMG-III): the genomes of soil and plant-associated and newly described type strains.</title>
        <authorList>
            <person name="Whitman W."/>
        </authorList>
    </citation>
    <scope>NUCLEOTIDE SEQUENCE [LARGE SCALE GENOMIC DNA]</scope>
    <source>
        <strain evidence="2 3">CGMCC 4.7067</strain>
    </source>
</reference>
<feature type="region of interest" description="Disordered" evidence="1">
    <location>
        <begin position="164"/>
        <end position="188"/>
    </location>
</feature>